<evidence type="ECO:0000313" key="10">
    <source>
        <dbReference type="Proteomes" id="UP000429523"/>
    </source>
</evidence>
<dbReference type="Proteomes" id="UP000441208">
    <property type="component" value="Unassembled WGS sequence"/>
</dbReference>
<reference evidence="10 11" key="1">
    <citation type="submission" date="2018-08" db="EMBL/GenBank/DDBJ databases">
        <title>Genomic investigation of the strawberry pathogen Phytophthora fragariae indicates pathogenicity is determined by transcriptional variation in three key races.</title>
        <authorList>
            <person name="Adams T.M."/>
            <person name="Armitage A.D."/>
            <person name="Sobczyk M.K."/>
            <person name="Bates H.J."/>
            <person name="Dunwell J.M."/>
            <person name="Nellist C.F."/>
            <person name="Harrison R.J."/>
        </authorList>
    </citation>
    <scope>NUCLEOTIDE SEQUENCE [LARGE SCALE GENOMIC DNA]</scope>
    <source>
        <strain evidence="8 12">BC-1</strain>
        <strain evidence="7 15">BC-23</strain>
        <strain evidence="6 11">NOV-27</strain>
        <strain evidence="5 13">NOV-5</strain>
        <strain evidence="4 14">NOV-71</strain>
        <strain evidence="9 16">NOV-77</strain>
        <strain evidence="2 10">NOV-9</strain>
        <strain evidence="3 17">ONT-3</strain>
    </source>
</reference>
<protein>
    <submittedName>
        <fullName evidence="8">Uncharacterized protein</fullName>
    </submittedName>
</protein>
<evidence type="ECO:0000313" key="13">
    <source>
        <dbReference type="Proteomes" id="UP000440732"/>
    </source>
</evidence>
<gene>
    <name evidence="8" type="ORF">PF002_g15715</name>
    <name evidence="7" type="ORF">PF004_g14730</name>
    <name evidence="6" type="ORF">PF005_g14090</name>
    <name evidence="5" type="ORF">PF006_g15996</name>
    <name evidence="4" type="ORF">PF007_g12389</name>
    <name evidence="9" type="ORF">PF008_g19532</name>
    <name evidence="2" type="ORF">PF009_g13339</name>
    <name evidence="3" type="ORF">PF010_g17609</name>
</gene>
<evidence type="ECO:0000313" key="8">
    <source>
        <dbReference type="EMBL" id="KAE9220983.1"/>
    </source>
</evidence>
<dbReference type="Proteomes" id="UP000433483">
    <property type="component" value="Unassembled WGS sequence"/>
</dbReference>
<dbReference type="Proteomes" id="UP000486351">
    <property type="component" value="Unassembled WGS sequence"/>
</dbReference>
<name>A0A6A3YL15_9STRA</name>
<dbReference type="EMBL" id="QXGB01000815">
    <property type="protein sequence ID" value="KAE9203661.1"/>
    <property type="molecule type" value="Genomic_DNA"/>
</dbReference>
<comment type="caution">
    <text evidence="8">The sequence shown here is derived from an EMBL/GenBank/DDBJ whole genome shotgun (WGS) entry which is preliminary data.</text>
</comment>
<evidence type="ECO:0000313" key="2">
    <source>
        <dbReference type="EMBL" id="KAE8936734.1"/>
    </source>
</evidence>
<evidence type="ECO:0000313" key="5">
    <source>
        <dbReference type="EMBL" id="KAE9129503.1"/>
    </source>
</evidence>
<evidence type="ECO:0000313" key="16">
    <source>
        <dbReference type="Proteomes" id="UP000486351"/>
    </source>
</evidence>
<evidence type="ECO:0000313" key="3">
    <source>
        <dbReference type="EMBL" id="KAE9093125.1"/>
    </source>
</evidence>
<dbReference type="EMBL" id="QXGD01000895">
    <property type="protein sequence ID" value="KAE9220983.1"/>
    <property type="molecule type" value="Genomic_DNA"/>
</dbReference>
<dbReference type="EMBL" id="QXGC01000953">
    <property type="protein sequence ID" value="KAE9215495.1"/>
    <property type="molecule type" value="Genomic_DNA"/>
</dbReference>
<feature type="region of interest" description="Disordered" evidence="1">
    <location>
        <begin position="15"/>
        <end position="34"/>
    </location>
</feature>
<evidence type="ECO:0000313" key="7">
    <source>
        <dbReference type="EMBL" id="KAE9215495.1"/>
    </source>
</evidence>
<evidence type="ECO:0000313" key="4">
    <source>
        <dbReference type="EMBL" id="KAE9109097.1"/>
    </source>
</evidence>
<proteinExistence type="predicted"/>
<evidence type="ECO:0000313" key="15">
    <source>
        <dbReference type="Proteomes" id="UP000476176"/>
    </source>
</evidence>
<dbReference type="EMBL" id="QXGF01000692">
    <property type="protein sequence ID" value="KAE8936734.1"/>
    <property type="molecule type" value="Genomic_DNA"/>
</dbReference>
<evidence type="ECO:0000313" key="14">
    <source>
        <dbReference type="Proteomes" id="UP000441208"/>
    </source>
</evidence>
<keyword evidence="11" id="KW-1185">Reference proteome</keyword>
<dbReference type="Proteomes" id="UP000476176">
    <property type="component" value="Unassembled WGS sequence"/>
</dbReference>
<organism evidence="8 12">
    <name type="scientific">Phytophthora fragariae</name>
    <dbReference type="NCBI Taxonomy" id="53985"/>
    <lineage>
        <taxon>Eukaryota</taxon>
        <taxon>Sar</taxon>
        <taxon>Stramenopiles</taxon>
        <taxon>Oomycota</taxon>
        <taxon>Peronosporomycetes</taxon>
        <taxon>Peronosporales</taxon>
        <taxon>Peronosporaceae</taxon>
        <taxon>Phytophthora</taxon>
    </lineage>
</organism>
<dbReference type="EMBL" id="QXGA01001086">
    <property type="protein sequence ID" value="KAE9129503.1"/>
    <property type="molecule type" value="Genomic_DNA"/>
</dbReference>
<dbReference type="AlphaFoldDB" id="A0A6A3YL15"/>
<dbReference type="Proteomes" id="UP000429523">
    <property type="component" value="Unassembled WGS sequence"/>
</dbReference>
<accession>A0A6A3YL15</accession>
<evidence type="ECO:0000313" key="6">
    <source>
        <dbReference type="EMBL" id="KAE9203661.1"/>
    </source>
</evidence>
<dbReference type="EMBL" id="QXFY01001580">
    <property type="protein sequence ID" value="KAE9314242.1"/>
    <property type="molecule type" value="Genomic_DNA"/>
</dbReference>
<sequence length="92" mass="9853">MHGRGRVSATAIASTVAGAGGDDHRQVNHPLPPREAQRSDFWWTKSPCYARSRRTDATAQLDVTRVTVVRADNTFTTGASPRVGAGAFQVAC</sequence>
<evidence type="ECO:0000313" key="11">
    <source>
        <dbReference type="Proteomes" id="UP000433483"/>
    </source>
</evidence>
<evidence type="ECO:0000313" key="12">
    <source>
        <dbReference type="Proteomes" id="UP000440367"/>
    </source>
</evidence>
<dbReference type="EMBL" id="QXFZ01000650">
    <property type="protein sequence ID" value="KAE9109097.1"/>
    <property type="molecule type" value="Genomic_DNA"/>
</dbReference>
<dbReference type="EMBL" id="QXFX01001285">
    <property type="protein sequence ID" value="KAE9093125.1"/>
    <property type="molecule type" value="Genomic_DNA"/>
</dbReference>
<evidence type="ECO:0000313" key="17">
    <source>
        <dbReference type="Proteomes" id="UP000488956"/>
    </source>
</evidence>
<dbReference type="Proteomes" id="UP000440732">
    <property type="component" value="Unassembled WGS sequence"/>
</dbReference>
<dbReference type="Proteomes" id="UP000488956">
    <property type="component" value="Unassembled WGS sequence"/>
</dbReference>
<dbReference type="Proteomes" id="UP000440367">
    <property type="component" value="Unassembled WGS sequence"/>
</dbReference>
<evidence type="ECO:0000256" key="1">
    <source>
        <dbReference type="SAM" id="MobiDB-lite"/>
    </source>
</evidence>
<evidence type="ECO:0000313" key="9">
    <source>
        <dbReference type="EMBL" id="KAE9314242.1"/>
    </source>
</evidence>